<dbReference type="PANTHER" id="PTHR42813">
    <property type="entry name" value="ZINC-TYPE ALCOHOL DEHYDROGENASE-LIKE"/>
    <property type="match status" value="1"/>
</dbReference>
<comment type="cofactor">
    <cofactor evidence="1">
        <name>Zn(2+)</name>
        <dbReference type="ChEBI" id="CHEBI:29105"/>
    </cofactor>
</comment>
<dbReference type="AlphaFoldDB" id="A0A6A7AYL0"/>
<dbReference type="Gene3D" id="3.40.50.720">
    <property type="entry name" value="NAD(P)-binding Rossmann-like Domain"/>
    <property type="match status" value="1"/>
</dbReference>
<dbReference type="Gene3D" id="3.90.180.10">
    <property type="entry name" value="Medium-chain alcohol dehydrogenases, catalytic domain"/>
    <property type="match status" value="1"/>
</dbReference>
<dbReference type="OrthoDB" id="3941538at2759"/>
<evidence type="ECO:0000256" key="2">
    <source>
        <dbReference type="ARBA" id="ARBA00008072"/>
    </source>
</evidence>
<dbReference type="PANTHER" id="PTHR42813:SF3">
    <property type="entry name" value="GLUTATHIONE-INDEPENDENT FORMALDEHYDE DEHYDROGENASE"/>
    <property type="match status" value="1"/>
</dbReference>
<dbReference type="GO" id="GO:0046872">
    <property type="term" value="F:metal ion binding"/>
    <property type="evidence" value="ECO:0007669"/>
    <property type="project" value="UniProtKB-KW"/>
</dbReference>
<sequence>MGFGGVQREGGSLPGVQIPISTSTAETTLIECLLVSDIFSTAWSSVTFSGFKAGDSVAVFGAGPVSLLAAYSAILRGVSRVYSVDQVQERLDLTASIGAFPINFNASDPVKQVLARELGAVNATGDRDAAITLRNMVSMTARQGGIRIVGIFNATLKDFDIGSTFEKALSVSAGIVLRLRVAGELVPLIASGQAHPSFIVSSVTGIEEAPEYYARFSQHRETKVLIRFQGYTCLGGMLFMKDYIGFNQPRIT</sequence>
<keyword evidence="3" id="KW-0479">Metal-binding</keyword>
<evidence type="ECO:0000313" key="7">
    <source>
        <dbReference type="Proteomes" id="UP000799423"/>
    </source>
</evidence>
<evidence type="ECO:0000313" key="6">
    <source>
        <dbReference type="EMBL" id="KAF2847914.1"/>
    </source>
</evidence>
<organism evidence="6 7">
    <name type="scientific">Plenodomus tracheiphilus IPT5</name>
    <dbReference type="NCBI Taxonomy" id="1408161"/>
    <lineage>
        <taxon>Eukaryota</taxon>
        <taxon>Fungi</taxon>
        <taxon>Dikarya</taxon>
        <taxon>Ascomycota</taxon>
        <taxon>Pezizomycotina</taxon>
        <taxon>Dothideomycetes</taxon>
        <taxon>Pleosporomycetidae</taxon>
        <taxon>Pleosporales</taxon>
        <taxon>Pleosporineae</taxon>
        <taxon>Leptosphaeriaceae</taxon>
        <taxon>Plenodomus</taxon>
    </lineage>
</organism>
<evidence type="ECO:0000256" key="4">
    <source>
        <dbReference type="ARBA" id="ARBA00022833"/>
    </source>
</evidence>
<comment type="similarity">
    <text evidence="2">Belongs to the zinc-containing alcohol dehydrogenase family.</text>
</comment>
<reference evidence="6" key="1">
    <citation type="submission" date="2020-01" db="EMBL/GenBank/DDBJ databases">
        <authorList>
            <consortium name="DOE Joint Genome Institute"/>
            <person name="Haridas S."/>
            <person name="Albert R."/>
            <person name="Binder M."/>
            <person name="Bloem J."/>
            <person name="Labutti K."/>
            <person name="Salamov A."/>
            <person name="Andreopoulos B."/>
            <person name="Baker S.E."/>
            <person name="Barry K."/>
            <person name="Bills G."/>
            <person name="Bluhm B.H."/>
            <person name="Cannon C."/>
            <person name="Castanera R."/>
            <person name="Culley D.E."/>
            <person name="Daum C."/>
            <person name="Ezra D."/>
            <person name="Gonzalez J.B."/>
            <person name="Henrissat B."/>
            <person name="Kuo A."/>
            <person name="Liang C."/>
            <person name="Lipzen A."/>
            <person name="Lutzoni F."/>
            <person name="Magnuson J."/>
            <person name="Mondo S."/>
            <person name="Nolan M."/>
            <person name="Ohm R."/>
            <person name="Pangilinan J."/>
            <person name="Park H.-J."/>
            <person name="Ramirez L."/>
            <person name="Alfaro M."/>
            <person name="Sun H."/>
            <person name="Tritt A."/>
            <person name="Yoshinaga Y."/>
            <person name="Zwiers L.-H."/>
            <person name="Turgeon B.G."/>
            <person name="Goodwin S.B."/>
            <person name="Spatafora J.W."/>
            <person name="Crous P.W."/>
            <person name="Grigoriev I.V."/>
        </authorList>
    </citation>
    <scope>NUCLEOTIDE SEQUENCE</scope>
    <source>
        <strain evidence="6">IPT5</strain>
    </source>
</reference>
<keyword evidence="7" id="KW-1185">Reference proteome</keyword>
<accession>A0A6A7AYL0</accession>
<keyword evidence="4" id="KW-0862">Zinc</keyword>
<evidence type="ECO:0000256" key="1">
    <source>
        <dbReference type="ARBA" id="ARBA00001947"/>
    </source>
</evidence>
<keyword evidence="5" id="KW-0520">NAD</keyword>
<dbReference type="SUPFAM" id="SSF51735">
    <property type="entry name" value="NAD(P)-binding Rossmann-fold domains"/>
    <property type="match status" value="1"/>
</dbReference>
<dbReference type="Proteomes" id="UP000799423">
    <property type="component" value="Unassembled WGS sequence"/>
</dbReference>
<name>A0A6A7AYL0_9PLEO</name>
<proteinExistence type="inferred from homology"/>
<evidence type="ECO:0000256" key="3">
    <source>
        <dbReference type="ARBA" id="ARBA00022723"/>
    </source>
</evidence>
<dbReference type="InterPro" id="IPR036291">
    <property type="entry name" value="NAD(P)-bd_dom_sf"/>
</dbReference>
<evidence type="ECO:0000256" key="5">
    <source>
        <dbReference type="ARBA" id="ARBA00023027"/>
    </source>
</evidence>
<gene>
    <name evidence="6" type="ORF">T440DRAFT_537832</name>
</gene>
<dbReference type="EMBL" id="MU006322">
    <property type="protein sequence ID" value="KAF2847914.1"/>
    <property type="molecule type" value="Genomic_DNA"/>
</dbReference>
<protein>
    <submittedName>
        <fullName evidence="6">NAD(P)-binding protein</fullName>
    </submittedName>
</protein>